<dbReference type="InterPro" id="IPR006068">
    <property type="entry name" value="ATPase_P-typ_cation-transptr_C"/>
</dbReference>
<dbReference type="SMART" id="SM00831">
    <property type="entry name" value="Cation_ATPase_N"/>
    <property type="match status" value="1"/>
</dbReference>
<dbReference type="InterPro" id="IPR008250">
    <property type="entry name" value="ATPase_P-typ_transduc_dom_A_sf"/>
</dbReference>
<feature type="transmembrane region" description="Helical" evidence="15">
    <location>
        <begin position="610"/>
        <end position="633"/>
    </location>
</feature>
<keyword evidence="7" id="KW-0187">Copper transport</keyword>
<dbReference type="GO" id="GO:0005524">
    <property type="term" value="F:ATP binding"/>
    <property type="evidence" value="ECO:0007669"/>
    <property type="project" value="UniProtKB-KW"/>
</dbReference>
<keyword evidence="17" id="KW-0378">Hydrolase</keyword>
<evidence type="ECO:0000256" key="4">
    <source>
        <dbReference type="ARBA" id="ARBA00022692"/>
    </source>
</evidence>
<evidence type="ECO:0000256" key="5">
    <source>
        <dbReference type="ARBA" id="ARBA00022723"/>
    </source>
</evidence>
<keyword evidence="10 15" id="KW-1133">Transmembrane helix</keyword>
<dbReference type="PANTHER" id="PTHR42861">
    <property type="entry name" value="CALCIUM-TRANSPORTING ATPASE"/>
    <property type="match status" value="1"/>
</dbReference>
<dbReference type="GO" id="GO:0140581">
    <property type="term" value="F:P-type monovalent copper transporter activity"/>
    <property type="evidence" value="ECO:0007669"/>
    <property type="project" value="UniProtKB-EC"/>
</dbReference>
<dbReference type="Pfam" id="PF00122">
    <property type="entry name" value="E1-E2_ATPase"/>
    <property type="match status" value="1"/>
</dbReference>
<dbReference type="InterPro" id="IPR023299">
    <property type="entry name" value="ATPase_P-typ_cyto_dom_N"/>
</dbReference>
<keyword evidence="13 15" id="KW-0472">Membrane</keyword>
<feature type="transmembrane region" description="Helical" evidence="15">
    <location>
        <begin position="727"/>
        <end position="744"/>
    </location>
</feature>
<dbReference type="SUPFAM" id="SSF56784">
    <property type="entry name" value="HAD-like"/>
    <property type="match status" value="1"/>
</dbReference>
<dbReference type="InterPro" id="IPR001757">
    <property type="entry name" value="P_typ_ATPase"/>
</dbReference>
<keyword evidence="11" id="KW-0186">Copper</keyword>
<protein>
    <recommendedName>
        <fullName evidence="2">P-type Cu(+) transporter</fullName>
        <ecNumber evidence="2">7.2.2.8</ecNumber>
    </recommendedName>
</protein>
<name>A0A143PI22_LUTPR</name>
<sequence length="821" mass="87849">MSGLSTADAVERLGQFGPNALPEQAPEPLWQRFLRQFNSPLIFILLFALTFDLGLWAYEGGHGWPIEAAAIGLILLFNAALGLYQEQRSEAALARLKVLAGAQAWVLRDGEFVRLPTQDLVPGDCVRLESGDRVPADGVLRDPRGAMLDESILTGESVPVDKGQDDEAFSGTLLVRGKTLLEVTRTGPLSAMGRLATMLGDIELSKTPLERRVDVLGRRIARWVLTLTALLGVAGVIAEGLSRAPQMIIFAVALAVAAVPEGLPAVLTVALALGVERMARHRAVVRRLSAVEALGSVTVIATDKTGTLTENRMDVRSIDAPDLGRALVAVALANDADPSTGAGDPLDAGLLRYACAHGIDVARLRQEHPVISERPFDSAWKFARVTVREDGHRVSFLKGAPEVVVARCDLSVEDRESWTGKAEAYAEEGFRVLAIASAPGEAEEHLSLLGLALFWDPPRPEVPKAVRTALDAGIRVVMITGDHPVTALAIAHQIGIPGVRVLTGEDLAEYERHTLHDALTEVNVFARVRPEQKLLLVESLQALGQIVAMTGDGVNDAPALKRSDVGVAMGQRGSDVSREVADLVLLDDNFATVVSAVEEGRGIYENIQKFLRFLFSTNLSEVLLVAGGAVVAFSIDLRDAAGHLVLPLTAAQILWINLLTDGLPALALAFDRTPGVMQQKPRPAGSPLLDQPSVRFVVAVGSMKAVLALAVLGILPTFGYSLEVTRAAAFHFMAIGQLFLTYPSRHTWMRPLSNPYLHAAVVGGVGIQIAAASIPFVSNLLGSAALPVEVWAVVFAAAFGSWALSELISRLVWRQVGQREA</sequence>
<evidence type="ECO:0000256" key="15">
    <source>
        <dbReference type="SAM" id="Phobius"/>
    </source>
</evidence>
<dbReference type="STRING" id="1855912.LuPra_01093"/>
<evidence type="ECO:0000313" key="17">
    <source>
        <dbReference type="EMBL" id="AMY07910.1"/>
    </source>
</evidence>
<dbReference type="SFLD" id="SFLDF00027">
    <property type="entry name" value="p-type_atpase"/>
    <property type="match status" value="1"/>
</dbReference>
<dbReference type="InterPro" id="IPR036412">
    <property type="entry name" value="HAD-like_sf"/>
</dbReference>
<evidence type="ECO:0000256" key="13">
    <source>
        <dbReference type="ARBA" id="ARBA00023136"/>
    </source>
</evidence>
<dbReference type="InterPro" id="IPR004014">
    <property type="entry name" value="ATPase_P-typ_cation-transptr_N"/>
</dbReference>
<dbReference type="Gene3D" id="3.40.1110.10">
    <property type="entry name" value="Calcium-transporting ATPase, cytoplasmic domain N"/>
    <property type="match status" value="1"/>
</dbReference>
<dbReference type="SFLD" id="SFLDG00002">
    <property type="entry name" value="C1.7:_P-type_atpase_like"/>
    <property type="match status" value="1"/>
</dbReference>
<reference evidence="18" key="2">
    <citation type="submission" date="2016-04" db="EMBL/GenBank/DDBJ databases">
        <title>First Complete Genome Sequence of a Subdivision 6 Acidobacterium.</title>
        <authorList>
            <person name="Huang S."/>
            <person name="Vieira S."/>
            <person name="Bunk B."/>
            <person name="Riedel T."/>
            <person name="Sproeer C."/>
            <person name="Overmann J."/>
        </authorList>
    </citation>
    <scope>NUCLEOTIDE SEQUENCE [LARGE SCALE GENOMIC DNA]</scope>
    <source>
        <strain evidence="18">DSM 100886 HEG_-6_39</strain>
    </source>
</reference>
<dbReference type="Gene3D" id="3.40.50.1000">
    <property type="entry name" value="HAD superfamily/HAD-like"/>
    <property type="match status" value="2"/>
</dbReference>
<dbReference type="InterPro" id="IPR059000">
    <property type="entry name" value="ATPase_P-type_domA"/>
</dbReference>
<keyword evidence="5" id="KW-0479">Metal-binding</keyword>
<evidence type="ECO:0000256" key="10">
    <source>
        <dbReference type="ARBA" id="ARBA00022989"/>
    </source>
</evidence>
<dbReference type="NCBIfam" id="TIGR01494">
    <property type="entry name" value="ATPase_P-type"/>
    <property type="match status" value="3"/>
</dbReference>
<keyword evidence="4 15" id="KW-0812">Transmembrane</keyword>
<dbReference type="Pfam" id="PF00690">
    <property type="entry name" value="Cation_ATPase_N"/>
    <property type="match status" value="1"/>
</dbReference>
<evidence type="ECO:0000256" key="12">
    <source>
        <dbReference type="ARBA" id="ARBA00023065"/>
    </source>
</evidence>
<gene>
    <name evidence="17" type="primary">yloB_1</name>
    <name evidence="17" type="ORF">LuPra_01093</name>
</gene>
<proteinExistence type="predicted"/>
<dbReference type="SUPFAM" id="SSF81665">
    <property type="entry name" value="Calcium ATPase, transmembrane domain M"/>
    <property type="match status" value="1"/>
</dbReference>
<feature type="transmembrane region" description="Helical" evidence="15">
    <location>
        <begin position="220"/>
        <end position="241"/>
    </location>
</feature>
<dbReference type="InterPro" id="IPR023298">
    <property type="entry name" value="ATPase_P-typ_TM_dom_sf"/>
</dbReference>
<dbReference type="SUPFAM" id="SSF81653">
    <property type="entry name" value="Calcium ATPase, transduction domain A"/>
    <property type="match status" value="1"/>
</dbReference>
<feature type="transmembrane region" description="Helical" evidence="15">
    <location>
        <begin position="247"/>
        <end position="273"/>
    </location>
</feature>
<keyword evidence="18" id="KW-1185">Reference proteome</keyword>
<reference evidence="17 18" key="1">
    <citation type="journal article" date="2016" name="Genome Announc.">
        <title>First Complete Genome Sequence of a Subdivision 6 Acidobacterium Strain.</title>
        <authorList>
            <person name="Huang S."/>
            <person name="Vieira S."/>
            <person name="Bunk B."/>
            <person name="Riedel T."/>
            <person name="Sproer C."/>
            <person name="Overmann J."/>
        </authorList>
    </citation>
    <scope>NUCLEOTIDE SEQUENCE [LARGE SCALE GENOMIC DNA]</scope>
    <source>
        <strain evidence="18">DSM 100886 HEG_-6_39</strain>
    </source>
</reference>
<dbReference type="KEGG" id="abac:LuPra_01093"/>
<dbReference type="AlphaFoldDB" id="A0A143PI22"/>
<dbReference type="GO" id="GO:0016020">
    <property type="term" value="C:membrane"/>
    <property type="evidence" value="ECO:0007669"/>
    <property type="project" value="InterPro"/>
</dbReference>
<feature type="transmembrane region" description="Helical" evidence="15">
    <location>
        <begin position="694"/>
        <end position="715"/>
    </location>
</feature>
<evidence type="ECO:0000256" key="6">
    <source>
        <dbReference type="ARBA" id="ARBA00022741"/>
    </source>
</evidence>
<dbReference type="InterPro" id="IPR018303">
    <property type="entry name" value="ATPase_P-typ_P_site"/>
</dbReference>
<dbReference type="SUPFAM" id="SSF81660">
    <property type="entry name" value="Metal cation-transporting ATPase, ATP-binding domain N"/>
    <property type="match status" value="1"/>
</dbReference>
<dbReference type="Pfam" id="PF00702">
    <property type="entry name" value="Hydrolase"/>
    <property type="match status" value="1"/>
</dbReference>
<comment type="subcellular location">
    <subcellularLocation>
        <location evidence="1">Endomembrane system</location>
        <topology evidence="1">Multi-pass membrane protein</topology>
    </subcellularLocation>
</comment>
<evidence type="ECO:0000256" key="14">
    <source>
        <dbReference type="ARBA" id="ARBA00049289"/>
    </source>
</evidence>
<dbReference type="EMBL" id="CP015136">
    <property type="protein sequence ID" value="AMY07910.1"/>
    <property type="molecule type" value="Genomic_DNA"/>
</dbReference>
<evidence type="ECO:0000256" key="8">
    <source>
        <dbReference type="ARBA" id="ARBA00022840"/>
    </source>
</evidence>
<evidence type="ECO:0000256" key="11">
    <source>
        <dbReference type="ARBA" id="ARBA00023008"/>
    </source>
</evidence>
<evidence type="ECO:0000256" key="9">
    <source>
        <dbReference type="ARBA" id="ARBA00022967"/>
    </source>
</evidence>
<dbReference type="FunFam" id="3.40.50.1000:FF:000144">
    <property type="entry name" value="copper-transporting ATPase 1 isoform X2"/>
    <property type="match status" value="1"/>
</dbReference>
<dbReference type="EC" id="7.2.2.8" evidence="2"/>
<feature type="transmembrane region" description="Helical" evidence="15">
    <location>
        <begin position="756"/>
        <end position="778"/>
    </location>
</feature>
<dbReference type="PRINTS" id="PR00119">
    <property type="entry name" value="CATATPASE"/>
</dbReference>
<keyword evidence="9" id="KW-1278">Translocase</keyword>
<feature type="domain" description="Cation-transporting P-type ATPase N-terminal" evidence="16">
    <location>
        <begin position="2"/>
        <end position="57"/>
    </location>
</feature>
<dbReference type="PATRIC" id="fig|1813736.3.peg.1139"/>
<dbReference type="OrthoDB" id="9760364at2"/>
<dbReference type="GO" id="GO:0046872">
    <property type="term" value="F:metal ion binding"/>
    <property type="evidence" value="ECO:0007669"/>
    <property type="project" value="UniProtKB-KW"/>
</dbReference>
<dbReference type="Gene3D" id="1.20.1110.10">
    <property type="entry name" value="Calcium-transporting ATPase, transmembrane domain"/>
    <property type="match status" value="4"/>
</dbReference>
<dbReference type="PRINTS" id="PR00120">
    <property type="entry name" value="HATPASE"/>
</dbReference>
<feature type="transmembrane region" description="Helical" evidence="15">
    <location>
        <begin position="653"/>
        <end position="673"/>
    </location>
</feature>
<evidence type="ECO:0000259" key="16">
    <source>
        <dbReference type="SMART" id="SM00831"/>
    </source>
</evidence>
<dbReference type="GO" id="GO:0016887">
    <property type="term" value="F:ATP hydrolysis activity"/>
    <property type="evidence" value="ECO:0007669"/>
    <property type="project" value="InterPro"/>
</dbReference>
<keyword evidence="12" id="KW-0406">Ion transport</keyword>
<evidence type="ECO:0000256" key="2">
    <source>
        <dbReference type="ARBA" id="ARBA00012517"/>
    </source>
</evidence>
<dbReference type="SFLD" id="SFLDS00003">
    <property type="entry name" value="Haloacid_Dehalogenase"/>
    <property type="match status" value="1"/>
</dbReference>
<feature type="transmembrane region" description="Helical" evidence="15">
    <location>
        <begin position="790"/>
        <end position="813"/>
    </location>
</feature>
<evidence type="ECO:0000256" key="3">
    <source>
        <dbReference type="ARBA" id="ARBA00022448"/>
    </source>
</evidence>
<keyword evidence="6" id="KW-0547">Nucleotide-binding</keyword>
<comment type="catalytic activity">
    <reaction evidence="14">
        <text>Cu(+)(in) + ATP + H2O = Cu(+)(out) + ADP + phosphate + H(+)</text>
        <dbReference type="Rhea" id="RHEA:25792"/>
        <dbReference type="ChEBI" id="CHEBI:15377"/>
        <dbReference type="ChEBI" id="CHEBI:15378"/>
        <dbReference type="ChEBI" id="CHEBI:30616"/>
        <dbReference type="ChEBI" id="CHEBI:43474"/>
        <dbReference type="ChEBI" id="CHEBI:49552"/>
        <dbReference type="ChEBI" id="CHEBI:456216"/>
        <dbReference type="EC" id="7.2.2.8"/>
    </reaction>
</comment>
<organism evidence="17 18">
    <name type="scientific">Luteitalea pratensis</name>
    <dbReference type="NCBI Taxonomy" id="1855912"/>
    <lineage>
        <taxon>Bacteria</taxon>
        <taxon>Pseudomonadati</taxon>
        <taxon>Acidobacteriota</taxon>
        <taxon>Vicinamibacteria</taxon>
        <taxon>Vicinamibacterales</taxon>
        <taxon>Vicinamibacteraceae</taxon>
        <taxon>Luteitalea</taxon>
    </lineage>
</organism>
<feature type="transmembrane region" description="Helical" evidence="15">
    <location>
        <begin position="64"/>
        <end position="84"/>
    </location>
</feature>
<dbReference type="Gene3D" id="2.70.150.10">
    <property type="entry name" value="Calcium-transporting ATPase, cytoplasmic transduction domain A"/>
    <property type="match status" value="1"/>
</dbReference>
<keyword evidence="8" id="KW-0067">ATP-binding</keyword>
<evidence type="ECO:0000256" key="7">
    <source>
        <dbReference type="ARBA" id="ARBA00022796"/>
    </source>
</evidence>
<dbReference type="GO" id="GO:0012505">
    <property type="term" value="C:endomembrane system"/>
    <property type="evidence" value="ECO:0007669"/>
    <property type="project" value="UniProtKB-SubCell"/>
</dbReference>
<dbReference type="Proteomes" id="UP000076079">
    <property type="component" value="Chromosome"/>
</dbReference>
<feature type="transmembrane region" description="Helical" evidence="15">
    <location>
        <begin position="41"/>
        <end position="58"/>
    </location>
</feature>
<dbReference type="RefSeq" id="WP_110169801.1">
    <property type="nucleotide sequence ID" value="NZ_CP015136.1"/>
</dbReference>
<evidence type="ECO:0000313" key="18">
    <source>
        <dbReference type="Proteomes" id="UP000076079"/>
    </source>
</evidence>
<keyword evidence="3" id="KW-0813">Transport</keyword>
<accession>A0A143PI22</accession>
<dbReference type="InterPro" id="IPR044492">
    <property type="entry name" value="P_typ_ATPase_HD_dom"/>
</dbReference>
<dbReference type="Pfam" id="PF00689">
    <property type="entry name" value="Cation_ATPase_C"/>
    <property type="match status" value="1"/>
</dbReference>
<dbReference type="PROSITE" id="PS00154">
    <property type="entry name" value="ATPASE_E1_E2"/>
    <property type="match status" value="1"/>
</dbReference>
<evidence type="ECO:0000256" key="1">
    <source>
        <dbReference type="ARBA" id="ARBA00004127"/>
    </source>
</evidence>
<dbReference type="InterPro" id="IPR023214">
    <property type="entry name" value="HAD_sf"/>
</dbReference>